<keyword evidence="2" id="KW-1133">Transmembrane helix</keyword>
<protein>
    <submittedName>
        <fullName evidence="3">Uncharacterized protein</fullName>
    </submittedName>
</protein>
<gene>
    <name evidence="3" type="ORF">TSPGSL018_30824</name>
</gene>
<organism evidence="3">
    <name type="scientific">Tetraselmis sp. GSL018</name>
    <dbReference type="NCBI Taxonomy" id="582737"/>
    <lineage>
        <taxon>Eukaryota</taxon>
        <taxon>Viridiplantae</taxon>
        <taxon>Chlorophyta</taxon>
        <taxon>core chlorophytes</taxon>
        <taxon>Chlorodendrophyceae</taxon>
        <taxon>Chlorodendrales</taxon>
        <taxon>Chlorodendraceae</taxon>
        <taxon>Tetraselmis</taxon>
    </lineage>
</organism>
<sequence>MNFSTEARDAAPTNSSYAEQHTPDNIELLPVRSPSNLRYEGDSRHSVPADPQGWSSNRRWKMGVIATTVVVVCLVIFLVIAAFRNDQYISPVSTNKGSAFSGVSKIAFGSCTAYDERDIEIFQTGIVPFQPDAWIWLGDMVYMDTAFIDCAESPGHPDCSCDASFLGGPPTQCFAGDLDHARDKVVRFVGSPSYQAFLGYMCPGHELLGSVVPGGTDPEQCLRPIVGTYDDHDSGWNNGNSRLPPLHGAGAPVAGHVQRRQPVSEDRRLPPGRALLPRAAPLQRPPPVLPRSPLWGV</sequence>
<keyword evidence="2" id="KW-0812">Transmembrane</keyword>
<feature type="region of interest" description="Disordered" evidence="1">
    <location>
        <begin position="234"/>
        <end position="297"/>
    </location>
</feature>
<name>A0A061RI92_9CHLO</name>
<evidence type="ECO:0000256" key="2">
    <source>
        <dbReference type="SAM" id="Phobius"/>
    </source>
</evidence>
<dbReference type="Gene3D" id="3.60.21.70">
    <property type="entry name" value="PhoD-like phosphatase"/>
    <property type="match status" value="1"/>
</dbReference>
<evidence type="ECO:0000313" key="3">
    <source>
        <dbReference type="EMBL" id="JAC72647.1"/>
    </source>
</evidence>
<dbReference type="PANTHER" id="PTHR33987">
    <property type="entry name" value="CALCINEURIN-LIKE METALLO-PHOSPHOESTERASE SUPERFAMILY PROTEIN"/>
    <property type="match status" value="1"/>
</dbReference>
<feature type="compositionally biased region" description="Low complexity" evidence="1">
    <location>
        <begin position="271"/>
        <end position="282"/>
    </location>
</feature>
<feature type="transmembrane region" description="Helical" evidence="2">
    <location>
        <begin position="62"/>
        <end position="83"/>
    </location>
</feature>
<reference evidence="3" key="1">
    <citation type="submission" date="2014-05" db="EMBL/GenBank/DDBJ databases">
        <title>The transcriptome of the halophilic microalga Tetraselmis sp. GSL018 isolated from the Great Salt Lake, Utah.</title>
        <authorList>
            <person name="Jinkerson R.E."/>
            <person name="D'Adamo S."/>
            <person name="Posewitz M.C."/>
        </authorList>
    </citation>
    <scope>NUCLEOTIDE SEQUENCE</scope>
    <source>
        <strain evidence="3">GSL018</strain>
    </source>
</reference>
<evidence type="ECO:0000256" key="1">
    <source>
        <dbReference type="SAM" id="MobiDB-lite"/>
    </source>
</evidence>
<feature type="region of interest" description="Disordered" evidence="1">
    <location>
        <begin position="1"/>
        <end position="25"/>
    </location>
</feature>
<dbReference type="EMBL" id="GBEZ01013328">
    <property type="protein sequence ID" value="JAC72647.1"/>
    <property type="molecule type" value="Transcribed_RNA"/>
</dbReference>
<keyword evidence="2" id="KW-0472">Membrane</keyword>
<accession>A0A061RI92</accession>
<dbReference type="AlphaFoldDB" id="A0A061RI92"/>
<dbReference type="InterPro" id="IPR038607">
    <property type="entry name" value="PhoD-like_sf"/>
</dbReference>
<proteinExistence type="predicted"/>
<dbReference type="PANTHER" id="PTHR33987:SF2">
    <property type="entry name" value="ALKALINE PHOSPHATASE D"/>
    <property type="match status" value="1"/>
</dbReference>